<gene>
    <name evidence="1" type="ORF">H6G05_18220</name>
</gene>
<comment type="caution">
    <text evidence="1">The sequence shown here is derived from an EMBL/GenBank/DDBJ whole genome shotgun (WGS) entry which is preliminary data.</text>
</comment>
<evidence type="ECO:0000313" key="1">
    <source>
        <dbReference type="EMBL" id="MBD2318777.1"/>
    </source>
</evidence>
<dbReference type="Pfam" id="PF14516">
    <property type="entry name" value="AAA_35"/>
    <property type="match status" value="1"/>
</dbReference>
<organism evidence="1 2">
    <name type="scientific">Phormidium tenue FACHB-1050</name>
    <dbReference type="NCBI Taxonomy" id="2692857"/>
    <lineage>
        <taxon>Bacteria</taxon>
        <taxon>Bacillati</taxon>
        <taxon>Cyanobacteriota</taxon>
        <taxon>Cyanophyceae</taxon>
        <taxon>Oscillatoriophycideae</taxon>
        <taxon>Oscillatoriales</taxon>
        <taxon>Oscillatoriaceae</taxon>
        <taxon>Phormidium</taxon>
    </lineage>
</organism>
<proteinExistence type="predicted"/>
<reference evidence="1 2" key="1">
    <citation type="journal article" date="2020" name="ISME J.">
        <title>Comparative genomics reveals insights into cyanobacterial evolution and habitat adaptation.</title>
        <authorList>
            <person name="Chen M.Y."/>
            <person name="Teng W.K."/>
            <person name="Zhao L."/>
            <person name="Hu C.X."/>
            <person name="Zhou Y.K."/>
            <person name="Han B.P."/>
            <person name="Song L.R."/>
            <person name="Shu W.S."/>
        </authorList>
    </citation>
    <scope>NUCLEOTIDE SEQUENCE [LARGE SCALE GENOMIC DNA]</scope>
    <source>
        <strain evidence="1 2">FACHB-1050</strain>
    </source>
</reference>
<dbReference type="EMBL" id="JACJQY010000034">
    <property type="protein sequence ID" value="MBD2318777.1"/>
    <property type="molecule type" value="Genomic_DNA"/>
</dbReference>
<keyword evidence="2" id="KW-1185">Reference proteome</keyword>
<dbReference type="RefSeq" id="WP_206756220.1">
    <property type="nucleotide sequence ID" value="NZ_CAWPQU010000028.1"/>
</dbReference>
<sequence>MWARPLDLDEFTFAQVQELAAMHGFSSTQIEPISELIGGHPYLVRLAFYNLASGANSLEQFIQTAATEVGLFGKHLTTRLAKVEKDAHLTEVLRSLVNSPQPIRFDLATTAKLDGMGLILRTETGVKIRNELYRRYFQNRLGV</sequence>
<evidence type="ECO:0000313" key="2">
    <source>
        <dbReference type="Proteomes" id="UP000618445"/>
    </source>
</evidence>
<dbReference type="Proteomes" id="UP000618445">
    <property type="component" value="Unassembled WGS sequence"/>
</dbReference>
<protein>
    <submittedName>
        <fullName evidence="1">AAA-like domain-containing protein</fullName>
    </submittedName>
</protein>
<name>A0ABR8CDA8_9CYAN</name>
<accession>A0ABR8CDA8</accession>